<name>Q0AZZ4_SYNWW</name>
<evidence type="ECO:0000313" key="2">
    <source>
        <dbReference type="EMBL" id="ABI67710.1"/>
    </source>
</evidence>
<keyword evidence="1" id="KW-1133">Transmembrane helix</keyword>
<keyword evidence="3" id="KW-1185">Reference proteome</keyword>
<dbReference type="InterPro" id="IPR007563">
    <property type="entry name" value="DUF554"/>
</dbReference>
<sequence>MTGTLINAGVIVAAGAVGLLLRRGIPENIARSLQDAMGLLILIIGIQYGLKTESLVVVGLSLALGTVFGEWRNWEGKLENTGKRLKRLLGQEENLFVKGFVSATLVFCVGAMAILGALQDGLTHNYDILLVKSMLDGIMAMIFAASMGIGVLFSALPLLLYQGAISLGAGFLKPFLTDPVINNLTGLGGIIIAGIGLNTLGLARIRLANLLPGLLLVPLLMFLF</sequence>
<keyword evidence="1" id="KW-0812">Transmembrane</keyword>
<dbReference type="EMBL" id="CP000448">
    <property type="protein sequence ID" value="ABI67710.1"/>
    <property type="molecule type" value="Genomic_DNA"/>
</dbReference>
<evidence type="ECO:0000256" key="1">
    <source>
        <dbReference type="SAM" id="Phobius"/>
    </source>
</evidence>
<dbReference type="Pfam" id="PF04474">
    <property type="entry name" value="DUF554"/>
    <property type="match status" value="1"/>
</dbReference>
<gene>
    <name evidence="2" type="ordered locus">Swol_0371</name>
</gene>
<dbReference type="PANTHER" id="PTHR36111:SF2">
    <property type="entry name" value="INNER MEMBRANE PROTEIN"/>
    <property type="match status" value="1"/>
</dbReference>
<feature type="transmembrane region" description="Helical" evidence="1">
    <location>
        <begin position="6"/>
        <end position="21"/>
    </location>
</feature>
<evidence type="ECO:0000313" key="3">
    <source>
        <dbReference type="Proteomes" id="UP000001968"/>
    </source>
</evidence>
<dbReference type="Proteomes" id="UP000001968">
    <property type="component" value="Chromosome"/>
</dbReference>
<feature type="transmembrane region" description="Helical" evidence="1">
    <location>
        <begin position="33"/>
        <end position="50"/>
    </location>
</feature>
<organism evidence="2 3">
    <name type="scientific">Syntrophomonas wolfei subsp. wolfei (strain DSM 2245B / Goettingen)</name>
    <dbReference type="NCBI Taxonomy" id="335541"/>
    <lineage>
        <taxon>Bacteria</taxon>
        <taxon>Bacillati</taxon>
        <taxon>Bacillota</taxon>
        <taxon>Clostridia</taxon>
        <taxon>Eubacteriales</taxon>
        <taxon>Syntrophomonadaceae</taxon>
        <taxon>Syntrophomonas</taxon>
    </lineage>
</organism>
<proteinExistence type="predicted"/>
<dbReference type="STRING" id="335541.Swol_0371"/>
<dbReference type="eggNOG" id="COG1811">
    <property type="taxonomic scope" value="Bacteria"/>
</dbReference>
<protein>
    <recommendedName>
        <fullName evidence="4">DUF554 domain-containing protein</fullName>
    </recommendedName>
</protein>
<dbReference type="PANTHER" id="PTHR36111">
    <property type="entry name" value="INNER MEMBRANE PROTEIN-RELATED"/>
    <property type="match status" value="1"/>
</dbReference>
<feature type="transmembrane region" description="Helical" evidence="1">
    <location>
        <begin position="138"/>
        <end position="160"/>
    </location>
</feature>
<dbReference type="OrthoDB" id="9797976at2"/>
<feature type="transmembrane region" description="Helical" evidence="1">
    <location>
        <begin position="180"/>
        <end position="197"/>
    </location>
</feature>
<feature type="transmembrane region" description="Helical" evidence="1">
    <location>
        <begin position="95"/>
        <end position="118"/>
    </location>
</feature>
<dbReference type="KEGG" id="swo:Swol_0371"/>
<dbReference type="HOGENOM" id="CLU_091659_0_0_9"/>
<dbReference type="AlphaFoldDB" id="Q0AZZ4"/>
<accession>Q0AZZ4</accession>
<feature type="transmembrane region" description="Helical" evidence="1">
    <location>
        <begin position="56"/>
        <end position="74"/>
    </location>
</feature>
<evidence type="ECO:0008006" key="4">
    <source>
        <dbReference type="Google" id="ProtNLM"/>
    </source>
</evidence>
<dbReference type="RefSeq" id="WP_011639818.1">
    <property type="nucleotide sequence ID" value="NC_008346.1"/>
</dbReference>
<keyword evidence="1" id="KW-0472">Membrane</keyword>
<reference evidence="3" key="1">
    <citation type="journal article" date="2010" name="Environ. Microbiol.">
        <title>The genome of Syntrophomonas wolfei: new insights into syntrophic metabolism and biohydrogen production.</title>
        <authorList>
            <person name="Sieber J.R."/>
            <person name="Sims D.R."/>
            <person name="Han C."/>
            <person name="Kim E."/>
            <person name="Lykidis A."/>
            <person name="Lapidus A.L."/>
            <person name="McDonnald E."/>
            <person name="Rohlin L."/>
            <person name="Culley D.E."/>
            <person name="Gunsalus R."/>
            <person name="McInerney M.J."/>
        </authorList>
    </citation>
    <scope>NUCLEOTIDE SEQUENCE [LARGE SCALE GENOMIC DNA]</scope>
    <source>
        <strain evidence="3">DSM 2245B / Goettingen</strain>
    </source>
</reference>